<organism evidence="1 2">
    <name type="scientific">Parelaphostrongylus tenuis</name>
    <name type="common">Meningeal worm</name>
    <dbReference type="NCBI Taxonomy" id="148309"/>
    <lineage>
        <taxon>Eukaryota</taxon>
        <taxon>Metazoa</taxon>
        <taxon>Ecdysozoa</taxon>
        <taxon>Nematoda</taxon>
        <taxon>Chromadorea</taxon>
        <taxon>Rhabditida</taxon>
        <taxon>Rhabditina</taxon>
        <taxon>Rhabditomorpha</taxon>
        <taxon>Strongyloidea</taxon>
        <taxon>Metastrongylidae</taxon>
        <taxon>Parelaphostrongylus</taxon>
    </lineage>
</organism>
<proteinExistence type="predicted"/>
<dbReference type="AlphaFoldDB" id="A0AAD5LY06"/>
<evidence type="ECO:0000313" key="2">
    <source>
        <dbReference type="Proteomes" id="UP001196413"/>
    </source>
</evidence>
<accession>A0AAD5LY06</accession>
<reference evidence="1" key="1">
    <citation type="submission" date="2021-06" db="EMBL/GenBank/DDBJ databases">
        <title>Parelaphostrongylus tenuis whole genome reference sequence.</title>
        <authorList>
            <person name="Garwood T.J."/>
            <person name="Larsen P.A."/>
            <person name="Fountain-Jones N.M."/>
            <person name="Garbe J.R."/>
            <person name="Macchietto M.G."/>
            <person name="Kania S.A."/>
            <person name="Gerhold R.W."/>
            <person name="Richards J.E."/>
            <person name="Wolf T.M."/>
        </authorList>
    </citation>
    <scope>NUCLEOTIDE SEQUENCE</scope>
    <source>
        <strain evidence="1">MNPRO001-30</strain>
        <tissue evidence="1">Meninges</tissue>
    </source>
</reference>
<gene>
    <name evidence="1" type="ORF">KIN20_004174</name>
</gene>
<evidence type="ECO:0000313" key="1">
    <source>
        <dbReference type="EMBL" id="KAJ1348782.1"/>
    </source>
</evidence>
<keyword evidence="2" id="KW-1185">Reference proteome</keyword>
<name>A0AAD5LY06_PARTN</name>
<dbReference type="Proteomes" id="UP001196413">
    <property type="component" value="Unassembled WGS sequence"/>
</dbReference>
<sequence length="83" mass="10144">MEAHYLNNQTAQFDSMLNTYKKDITENGMNYANRIEDPYVTDEHPRREVHRLRNCTYKDQESHCKVFERCNMSRMKSCKRYQM</sequence>
<protein>
    <submittedName>
        <fullName evidence="1">Uncharacterized protein</fullName>
    </submittedName>
</protein>
<comment type="caution">
    <text evidence="1">The sequence shown here is derived from an EMBL/GenBank/DDBJ whole genome shotgun (WGS) entry which is preliminary data.</text>
</comment>
<dbReference type="EMBL" id="JAHQIW010000561">
    <property type="protein sequence ID" value="KAJ1348782.1"/>
    <property type="molecule type" value="Genomic_DNA"/>
</dbReference>